<dbReference type="GO" id="GO:0043122">
    <property type="term" value="P:regulation of canonical NF-kappaB signal transduction"/>
    <property type="evidence" value="ECO:0007669"/>
    <property type="project" value="TreeGrafter"/>
</dbReference>
<evidence type="ECO:0000313" key="8">
    <source>
        <dbReference type="Proteomes" id="UP000821837"/>
    </source>
</evidence>
<keyword evidence="1 4" id="KW-0479">Metal-binding</keyword>
<dbReference type="SUPFAM" id="SSF49599">
    <property type="entry name" value="TRAF domain-like"/>
    <property type="match status" value="2"/>
</dbReference>
<reference evidence="7" key="2">
    <citation type="submission" date="2021-09" db="EMBL/GenBank/DDBJ databases">
        <authorList>
            <person name="Jia N."/>
            <person name="Wang J."/>
            <person name="Shi W."/>
            <person name="Du L."/>
            <person name="Sun Y."/>
            <person name="Zhan W."/>
            <person name="Jiang J."/>
            <person name="Wang Q."/>
            <person name="Zhang B."/>
            <person name="Ji P."/>
            <person name="Sakyi L.B."/>
            <person name="Cui X."/>
            <person name="Yuan T."/>
            <person name="Jiang B."/>
            <person name="Yang W."/>
            <person name="Lam T.T.-Y."/>
            <person name="Chang Q."/>
            <person name="Ding S."/>
            <person name="Wang X."/>
            <person name="Zhu J."/>
            <person name="Ruan X."/>
            <person name="Zhao L."/>
            <person name="Wei J."/>
            <person name="Que T."/>
            <person name="Du C."/>
            <person name="Cheng J."/>
            <person name="Dai P."/>
            <person name="Han X."/>
            <person name="Huang E."/>
            <person name="Gao Y."/>
            <person name="Liu J."/>
            <person name="Shao H."/>
            <person name="Ye R."/>
            <person name="Li L."/>
            <person name="Wei W."/>
            <person name="Wang X."/>
            <person name="Wang C."/>
            <person name="Huo Q."/>
            <person name="Li W."/>
            <person name="Guo W."/>
            <person name="Chen H."/>
            <person name="Chen S."/>
            <person name="Zhou L."/>
            <person name="Zhou L."/>
            <person name="Ni X."/>
            <person name="Tian J."/>
            <person name="Zhou Y."/>
            <person name="Sheng Y."/>
            <person name="Liu T."/>
            <person name="Pan Y."/>
            <person name="Xia L."/>
            <person name="Li J."/>
            <person name="Zhao F."/>
            <person name="Cao W."/>
        </authorList>
    </citation>
    <scope>NUCLEOTIDE SEQUENCE</scope>
    <source>
        <strain evidence="7">Rsan-2018</strain>
        <tissue evidence="7">Larvae</tissue>
    </source>
</reference>
<evidence type="ECO:0000256" key="1">
    <source>
        <dbReference type="ARBA" id="ARBA00022723"/>
    </source>
</evidence>
<evidence type="ECO:0000259" key="6">
    <source>
        <dbReference type="PROSITE" id="PS50145"/>
    </source>
</evidence>
<dbReference type="InterPro" id="IPR001293">
    <property type="entry name" value="Znf_TRAF"/>
</dbReference>
<keyword evidence="3 4" id="KW-0862">Zinc</keyword>
<evidence type="ECO:0000256" key="2">
    <source>
        <dbReference type="ARBA" id="ARBA00022771"/>
    </source>
</evidence>
<name>A0A9D4T661_RHISA</name>
<evidence type="ECO:0000259" key="5">
    <source>
        <dbReference type="PROSITE" id="PS50089"/>
    </source>
</evidence>
<dbReference type="GO" id="GO:0005164">
    <property type="term" value="F:tumor necrosis factor receptor binding"/>
    <property type="evidence" value="ECO:0007669"/>
    <property type="project" value="TreeGrafter"/>
</dbReference>
<dbReference type="AlphaFoldDB" id="A0A9D4T661"/>
<evidence type="ECO:0000256" key="3">
    <source>
        <dbReference type="ARBA" id="ARBA00022833"/>
    </source>
</evidence>
<sequence length="752" mass="83097">MPDRGGSRALLRLCDSVSGVNWRPTRFEDELTVLRYACSVCDTVSSTTVVLPCSHVLCELCVQGCVVQDGGSVCPLDTEPFCEDECQKLKLPAKTKHNLKAHCWNEAHGCQFVGTIKAVLLHFDRECAFHAVHCPRCERRILRTDIAAHYVAGCSQNDSCASVGQLPRQHDSSTGCDANVFLEKFSILQRQMNEVLEACRTSDSARSQDISHAVSSFGNSLQRGMENIEANICTMVTRQLNSGLEELRASNRDPCNDHLSSLQSQMNELVEQSRQRDASQIQEIGRALRDSQFEVKEDVKVQLQELVHVMRDSGCELKEHVSGVEDRLSSRITVSLQGALDSLQHKQTSTEREGPLAAAASGKEDIPWRFKLDVLVNESLKIRGAVRTRYGKDGSAEMVQLFRSRHLQIVVIRVTTRAEAGPVPADNVICSQVIPSESGSSVCCAVVPAMSDRAGRRALHRLCASVSGANWRPTLFVDELTLSRYACGVCHVVPSITIVLPCSHALCEQCLTGCVIQDGGSVCPLDTEPFCEDECQRWQLPPKKKENLKAHCWNEADGCKFVGTIEAVLLHYDRECAFHALQCPRCERRILRTGIAAHYVAGCSHNAVCSSGAQPSRQDGSSATLDTSVILDQFSTLRRQMNEVAARAQDISSAVTGFENSLQRGMESIEANICTMITGQLNSGLEELRASNPCSDHLSSLQSEMNELVEQSRQRDVCQIQEFGRVLRLAPQFESLKKGFSYCYHDRTRVFG</sequence>
<dbReference type="PANTHER" id="PTHR10131">
    <property type="entry name" value="TNF RECEPTOR ASSOCIATED FACTOR"/>
    <property type="match status" value="1"/>
</dbReference>
<dbReference type="InterPro" id="IPR001841">
    <property type="entry name" value="Znf_RING"/>
</dbReference>
<dbReference type="PROSITE" id="PS50145">
    <property type="entry name" value="ZF_TRAF"/>
    <property type="match status" value="1"/>
</dbReference>
<gene>
    <name evidence="7" type="ORF">HPB52_012895</name>
</gene>
<feature type="domain" description="RING-type" evidence="5">
    <location>
        <begin position="38"/>
        <end position="78"/>
    </location>
</feature>
<dbReference type="SMART" id="SM00184">
    <property type="entry name" value="RING"/>
    <property type="match status" value="2"/>
</dbReference>
<dbReference type="InterPro" id="IPR017907">
    <property type="entry name" value="Znf_RING_CS"/>
</dbReference>
<keyword evidence="2 4" id="KW-0863">Zinc-finger</keyword>
<organism evidence="7 8">
    <name type="scientific">Rhipicephalus sanguineus</name>
    <name type="common">Brown dog tick</name>
    <name type="synonym">Ixodes sanguineus</name>
    <dbReference type="NCBI Taxonomy" id="34632"/>
    <lineage>
        <taxon>Eukaryota</taxon>
        <taxon>Metazoa</taxon>
        <taxon>Ecdysozoa</taxon>
        <taxon>Arthropoda</taxon>
        <taxon>Chelicerata</taxon>
        <taxon>Arachnida</taxon>
        <taxon>Acari</taxon>
        <taxon>Parasitiformes</taxon>
        <taxon>Ixodida</taxon>
        <taxon>Ixodoidea</taxon>
        <taxon>Ixodidae</taxon>
        <taxon>Rhipicephalinae</taxon>
        <taxon>Rhipicephalus</taxon>
        <taxon>Rhipicephalus</taxon>
    </lineage>
</organism>
<dbReference type="GO" id="GO:0009898">
    <property type="term" value="C:cytoplasmic side of plasma membrane"/>
    <property type="evidence" value="ECO:0007669"/>
    <property type="project" value="TreeGrafter"/>
</dbReference>
<reference evidence="7" key="1">
    <citation type="journal article" date="2020" name="Cell">
        <title>Large-Scale Comparative Analyses of Tick Genomes Elucidate Their Genetic Diversity and Vector Capacities.</title>
        <authorList>
            <consortium name="Tick Genome and Microbiome Consortium (TIGMIC)"/>
            <person name="Jia N."/>
            <person name="Wang J."/>
            <person name="Shi W."/>
            <person name="Du L."/>
            <person name="Sun Y."/>
            <person name="Zhan W."/>
            <person name="Jiang J.F."/>
            <person name="Wang Q."/>
            <person name="Zhang B."/>
            <person name="Ji P."/>
            <person name="Bell-Sakyi L."/>
            <person name="Cui X.M."/>
            <person name="Yuan T.T."/>
            <person name="Jiang B.G."/>
            <person name="Yang W.F."/>
            <person name="Lam T.T."/>
            <person name="Chang Q.C."/>
            <person name="Ding S.J."/>
            <person name="Wang X.J."/>
            <person name="Zhu J.G."/>
            <person name="Ruan X.D."/>
            <person name="Zhao L."/>
            <person name="Wei J.T."/>
            <person name="Ye R.Z."/>
            <person name="Que T.C."/>
            <person name="Du C.H."/>
            <person name="Zhou Y.H."/>
            <person name="Cheng J.X."/>
            <person name="Dai P.F."/>
            <person name="Guo W.B."/>
            <person name="Han X.H."/>
            <person name="Huang E.J."/>
            <person name="Li L.F."/>
            <person name="Wei W."/>
            <person name="Gao Y.C."/>
            <person name="Liu J.Z."/>
            <person name="Shao H.Z."/>
            <person name="Wang X."/>
            <person name="Wang C.C."/>
            <person name="Yang T.C."/>
            <person name="Huo Q.B."/>
            <person name="Li W."/>
            <person name="Chen H.Y."/>
            <person name="Chen S.E."/>
            <person name="Zhou L.G."/>
            <person name="Ni X.B."/>
            <person name="Tian J.H."/>
            <person name="Sheng Y."/>
            <person name="Liu T."/>
            <person name="Pan Y.S."/>
            <person name="Xia L.Y."/>
            <person name="Li J."/>
            <person name="Zhao F."/>
            <person name="Cao W.C."/>
        </authorList>
    </citation>
    <scope>NUCLEOTIDE SEQUENCE</scope>
    <source>
        <strain evidence="7">Rsan-2018</strain>
    </source>
</reference>
<dbReference type="Proteomes" id="UP000821837">
    <property type="component" value="Chromosome 10"/>
</dbReference>
<dbReference type="VEuPathDB" id="VectorBase:RSAN_037245"/>
<dbReference type="Gene3D" id="3.30.40.10">
    <property type="entry name" value="Zinc/RING finger domain, C3HC4 (zinc finger)"/>
    <property type="match status" value="2"/>
</dbReference>
<dbReference type="CDD" id="cd16449">
    <property type="entry name" value="RING-HC"/>
    <property type="match status" value="1"/>
</dbReference>
<feature type="domain" description="TRAF-type" evidence="6">
    <location>
        <begin position="122"/>
        <end position="176"/>
    </location>
</feature>
<protein>
    <submittedName>
        <fullName evidence="7">Uncharacterized protein</fullName>
    </submittedName>
</protein>
<dbReference type="PANTHER" id="PTHR10131:SF138">
    <property type="entry name" value="RE66324P"/>
    <property type="match status" value="1"/>
</dbReference>
<feature type="zinc finger region" description="TRAF-type" evidence="4">
    <location>
        <begin position="122"/>
        <end position="176"/>
    </location>
</feature>
<feature type="domain" description="RING-type" evidence="5">
    <location>
        <begin position="487"/>
        <end position="527"/>
    </location>
</feature>
<comment type="caution">
    <text evidence="7">The sequence shown here is derived from an EMBL/GenBank/DDBJ whole genome shotgun (WGS) entry which is preliminary data.</text>
</comment>
<dbReference type="InterPro" id="IPR013083">
    <property type="entry name" value="Znf_RING/FYVE/PHD"/>
</dbReference>
<accession>A0A9D4T661</accession>
<evidence type="ECO:0000256" key="4">
    <source>
        <dbReference type="PROSITE-ProRule" id="PRU00207"/>
    </source>
</evidence>
<dbReference type="EMBL" id="JABSTV010001246">
    <property type="protein sequence ID" value="KAH7976376.1"/>
    <property type="molecule type" value="Genomic_DNA"/>
</dbReference>
<evidence type="ECO:0000313" key="7">
    <source>
        <dbReference type="EMBL" id="KAH7976376.1"/>
    </source>
</evidence>
<keyword evidence="8" id="KW-1185">Reference proteome</keyword>
<dbReference type="GO" id="GO:0008270">
    <property type="term" value="F:zinc ion binding"/>
    <property type="evidence" value="ECO:0007669"/>
    <property type="project" value="UniProtKB-KW"/>
</dbReference>
<dbReference type="PROSITE" id="PS00518">
    <property type="entry name" value="ZF_RING_1"/>
    <property type="match status" value="2"/>
</dbReference>
<proteinExistence type="predicted"/>
<dbReference type="PROSITE" id="PS50089">
    <property type="entry name" value="ZF_RING_2"/>
    <property type="match status" value="2"/>
</dbReference>
<dbReference type="SUPFAM" id="SSF58113">
    <property type="entry name" value="Apolipoprotein A-I"/>
    <property type="match status" value="1"/>
</dbReference>
<dbReference type="SUPFAM" id="SSF57850">
    <property type="entry name" value="RING/U-box"/>
    <property type="match status" value="2"/>
</dbReference>